<dbReference type="EMBL" id="LPWE01000012">
    <property type="protein sequence ID" value="ODR94526.1"/>
    <property type="molecule type" value="Genomic_DNA"/>
</dbReference>
<evidence type="ECO:0000313" key="2">
    <source>
        <dbReference type="EMBL" id="ODR94526.1"/>
    </source>
</evidence>
<keyword evidence="3" id="KW-1185">Reference proteome</keyword>
<organism evidence="2 3">
    <name type="scientific">Methyloceanibacter stevinii</name>
    <dbReference type="NCBI Taxonomy" id="1774970"/>
    <lineage>
        <taxon>Bacteria</taxon>
        <taxon>Pseudomonadati</taxon>
        <taxon>Pseudomonadota</taxon>
        <taxon>Alphaproteobacteria</taxon>
        <taxon>Hyphomicrobiales</taxon>
        <taxon>Hyphomicrobiaceae</taxon>
        <taxon>Methyloceanibacter</taxon>
    </lineage>
</organism>
<accession>A0A1E3VNJ8</accession>
<proteinExistence type="predicted"/>
<feature type="chain" id="PRO_5009138454" evidence="1">
    <location>
        <begin position="28"/>
        <end position="137"/>
    </location>
</feature>
<dbReference type="AlphaFoldDB" id="A0A1E3VNJ8"/>
<evidence type="ECO:0000313" key="3">
    <source>
        <dbReference type="Proteomes" id="UP000094172"/>
    </source>
</evidence>
<protein>
    <submittedName>
        <fullName evidence="2">Uncharacterized protein</fullName>
    </submittedName>
</protein>
<reference evidence="2 3" key="1">
    <citation type="journal article" date="2016" name="Environ. Microbiol.">
        <title>New Methyloceanibacter diversity from North Sea sediments includes methanotroph containing solely the soluble methane monooxygenase.</title>
        <authorList>
            <person name="Vekeman B."/>
            <person name="Kerckhof F.M."/>
            <person name="Cremers G."/>
            <person name="de Vos P."/>
            <person name="Vandamme P."/>
            <person name="Boon N."/>
            <person name="Op den Camp H.J."/>
            <person name="Heylen K."/>
        </authorList>
    </citation>
    <scope>NUCLEOTIDE SEQUENCE [LARGE SCALE GENOMIC DNA]</scope>
    <source>
        <strain evidence="2 3">R-67176</strain>
    </source>
</reference>
<comment type="caution">
    <text evidence="2">The sequence shown here is derived from an EMBL/GenBank/DDBJ whole genome shotgun (WGS) entry which is preliminary data.</text>
</comment>
<evidence type="ECO:0000256" key="1">
    <source>
        <dbReference type="SAM" id="SignalP"/>
    </source>
</evidence>
<keyword evidence="1" id="KW-0732">Signal</keyword>
<name>A0A1E3VNJ8_9HYPH</name>
<gene>
    <name evidence="2" type="ORF">AUC70_07750</name>
</gene>
<sequence length="137" mass="14798">MKILMTVVAAVIVAAGFSLMSAPEAEAGCGAAYGCSAQVLVPTPQPIPLRRRWRRPRVAAAAPCVSPCVARPAVVAPAAPCVAPCGVPAPRAYYYRNPNYYAYYKQPAYAGGCNLGPGNCYWRRNCWYDSFGRRFCD</sequence>
<feature type="signal peptide" evidence="1">
    <location>
        <begin position="1"/>
        <end position="27"/>
    </location>
</feature>
<dbReference type="Proteomes" id="UP000094172">
    <property type="component" value="Unassembled WGS sequence"/>
</dbReference>